<reference evidence="8" key="1">
    <citation type="submission" date="2018-12" db="EMBL/GenBank/DDBJ databases">
        <title>Novel natural products biosynthetic potential of the class Ktedonobacteria.</title>
        <authorList>
            <person name="Zheng Y."/>
            <person name="Saitou A."/>
            <person name="Wang C.M."/>
            <person name="Toyoda A."/>
            <person name="Minakuchi Y."/>
            <person name="Sekiguchi Y."/>
            <person name="Ueda K."/>
            <person name="Takano H."/>
            <person name="Sakai Y."/>
            <person name="Yokota A."/>
            <person name="Yabe S."/>
        </authorList>
    </citation>
    <scope>NUCLEOTIDE SEQUENCE</scope>
    <source>
        <strain evidence="8">COM3</strain>
    </source>
</reference>
<evidence type="ECO:0000256" key="4">
    <source>
        <dbReference type="ARBA" id="ARBA00023125"/>
    </source>
</evidence>
<accession>A0A455SID9</accession>
<dbReference type="GO" id="GO:0006310">
    <property type="term" value="P:DNA recombination"/>
    <property type="evidence" value="ECO:0007669"/>
    <property type="project" value="UniProtKB-KW"/>
</dbReference>
<dbReference type="AlphaFoldDB" id="A0A455SID9"/>
<keyword evidence="4" id="KW-0238">DNA-binding</keyword>
<sequence length="261" mass="29354">MHGNMQAKFGGGRLETYSYEQRACRLSYFTTEYEFDPSMAFHPTTREVGVDLGINSFAALSDGTFIENPRYYRNEEEKIQAAHKKIARRKKGSHRRNRAKKELSRLYRKVRNRRRDFLHKQSRKLVNENAVVVFEDLQVDKMTKRPKPKQDENGKYLPNGAAAKGGLNKSILDAGWSAFVALCASKAEEAGCTVVKVAPKDTSQVCSSCGCVVKKDLSVRWHSCPHCGCELDRDHNAALNILIRYRKSKGAGSVPQLSPVG</sequence>
<dbReference type="GO" id="GO:0003677">
    <property type="term" value="F:DNA binding"/>
    <property type="evidence" value="ECO:0007669"/>
    <property type="project" value="UniProtKB-KW"/>
</dbReference>
<dbReference type="InterPro" id="IPR051399">
    <property type="entry name" value="RNA-guided_DNA_endo/Transpos"/>
</dbReference>
<dbReference type="GO" id="GO:0032196">
    <property type="term" value="P:transposition"/>
    <property type="evidence" value="ECO:0007669"/>
    <property type="project" value="UniProtKB-KW"/>
</dbReference>
<evidence type="ECO:0000256" key="5">
    <source>
        <dbReference type="ARBA" id="ARBA00023172"/>
    </source>
</evidence>
<evidence type="ECO:0008006" key="9">
    <source>
        <dbReference type="Google" id="ProtNLM"/>
    </source>
</evidence>
<evidence type="ECO:0000259" key="7">
    <source>
        <dbReference type="Pfam" id="PF07282"/>
    </source>
</evidence>
<dbReference type="Pfam" id="PF01385">
    <property type="entry name" value="OrfB_IS605"/>
    <property type="match status" value="1"/>
</dbReference>
<protein>
    <recommendedName>
        <fullName evidence="9">Transposase</fullName>
    </recommendedName>
</protein>
<comment type="similarity">
    <text evidence="2">In the N-terminal section; belongs to the transposase 2 family.</text>
</comment>
<dbReference type="InterPro" id="IPR001959">
    <property type="entry name" value="Transposase"/>
</dbReference>
<dbReference type="EMBL" id="AP019376">
    <property type="protein sequence ID" value="BBH87101.1"/>
    <property type="molecule type" value="Genomic_DNA"/>
</dbReference>
<comment type="similarity">
    <text evidence="1">In the C-terminal section; belongs to the transposase 35 family.</text>
</comment>
<dbReference type="PANTHER" id="PTHR30405">
    <property type="entry name" value="TRANSPOSASE"/>
    <property type="match status" value="1"/>
</dbReference>
<evidence type="ECO:0000256" key="1">
    <source>
        <dbReference type="ARBA" id="ARBA00008761"/>
    </source>
</evidence>
<dbReference type="InterPro" id="IPR010095">
    <property type="entry name" value="Cas12f1-like_TNB"/>
</dbReference>
<evidence type="ECO:0000313" key="8">
    <source>
        <dbReference type="EMBL" id="BBH87101.1"/>
    </source>
</evidence>
<evidence type="ECO:0000256" key="3">
    <source>
        <dbReference type="ARBA" id="ARBA00022578"/>
    </source>
</evidence>
<gene>
    <name evidence="8" type="ORF">KTC_18520</name>
</gene>
<dbReference type="NCBIfam" id="NF040570">
    <property type="entry name" value="guided_TnpB"/>
    <property type="match status" value="1"/>
</dbReference>
<feature type="domain" description="Cas12f1-like TNB" evidence="7">
    <location>
        <begin position="176"/>
        <end position="241"/>
    </location>
</feature>
<dbReference type="Pfam" id="PF07282">
    <property type="entry name" value="Cas12f1-like_TNB"/>
    <property type="match status" value="1"/>
</dbReference>
<feature type="domain" description="Probable transposase IS891/IS1136/IS1341" evidence="6">
    <location>
        <begin position="33"/>
        <end position="144"/>
    </location>
</feature>
<evidence type="ECO:0000256" key="2">
    <source>
        <dbReference type="ARBA" id="ARBA00011044"/>
    </source>
</evidence>
<proteinExistence type="inferred from homology"/>
<dbReference type="NCBIfam" id="TIGR01766">
    <property type="entry name" value="IS200/IS605 family accessory protein TnpB-like domain"/>
    <property type="match status" value="1"/>
</dbReference>
<dbReference type="PANTHER" id="PTHR30405:SF25">
    <property type="entry name" value="RNA-GUIDED DNA ENDONUCLEASE INSQ-RELATED"/>
    <property type="match status" value="1"/>
</dbReference>
<name>A0A455SID9_9CHLR</name>
<keyword evidence="5" id="KW-0233">DNA recombination</keyword>
<organism evidence="8">
    <name type="scientific">Thermosporothrix sp. COM3</name>
    <dbReference type="NCBI Taxonomy" id="2490863"/>
    <lineage>
        <taxon>Bacteria</taxon>
        <taxon>Bacillati</taxon>
        <taxon>Chloroflexota</taxon>
        <taxon>Ktedonobacteria</taxon>
        <taxon>Ktedonobacterales</taxon>
        <taxon>Thermosporotrichaceae</taxon>
        <taxon>Thermosporothrix</taxon>
    </lineage>
</organism>
<evidence type="ECO:0000259" key="6">
    <source>
        <dbReference type="Pfam" id="PF01385"/>
    </source>
</evidence>
<keyword evidence="3" id="KW-0815">Transposition</keyword>